<dbReference type="CDD" id="cd00077">
    <property type="entry name" value="HDc"/>
    <property type="match status" value="1"/>
</dbReference>
<sequence length="184" mass="20015">MQVGWARALAESLLAEPLPRRWAHSQGVGAQAETLRSILGSDADLLVSAAWLHDIGYAPSLVATDFHPIDGARYLRDVEYADEMLCRLVAHHTCACIEAEERGLSAEMDEFDAPPSDLADALIYCDMTTGPSGERMDVSNRLAEIDGRYGPDHLVSRSIRRATPALVAAVRATADRLGRLSTDQ</sequence>
<dbReference type="EMBL" id="VIRS01000003">
    <property type="protein sequence ID" value="TQS46247.1"/>
    <property type="molecule type" value="Genomic_DNA"/>
</dbReference>
<keyword evidence="3" id="KW-1185">Reference proteome</keyword>
<reference evidence="2 3" key="1">
    <citation type="submission" date="2019-07" db="EMBL/GenBank/DDBJ databases">
        <title>Cryptosporangium phraense sp. nov., isolated from plant litter.</title>
        <authorList>
            <person name="Suriyachadkun C."/>
        </authorList>
    </citation>
    <scope>NUCLEOTIDE SEQUENCE [LARGE SCALE GENOMIC DNA]</scope>
    <source>
        <strain evidence="2 3">A-T 5661</strain>
    </source>
</reference>
<dbReference type="SUPFAM" id="SSF109604">
    <property type="entry name" value="HD-domain/PDEase-like"/>
    <property type="match status" value="1"/>
</dbReference>
<dbReference type="InterPro" id="IPR003607">
    <property type="entry name" value="HD/PDEase_dom"/>
</dbReference>
<name>A0A545AY31_9ACTN</name>
<proteinExistence type="predicted"/>
<protein>
    <submittedName>
        <fullName evidence="2">HD domain-containing protein</fullName>
    </submittedName>
</protein>
<dbReference type="AlphaFoldDB" id="A0A545AY31"/>
<dbReference type="InParanoid" id="A0A545AY31"/>
<evidence type="ECO:0000313" key="3">
    <source>
        <dbReference type="Proteomes" id="UP000317982"/>
    </source>
</evidence>
<accession>A0A545AY31</accession>
<evidence type="ECO:0000259" key="1">
    <source>
        <dbReference type="Pfam" id="PF01966"/>
    </source>
</evidence>
<feature type="domain" description="HD" evidence="1">
    <location>
        <begin position="21"/>
        <end position="120"/>
    </location>
</feature>
<dbReference type="Proteomes" id="UP000317982">
    <property type="component" value="Unassembled WGS sequence"/>
</dbReference>
<dbReference type="Gene3D" id="1.10.3210.10">
    <property type="entry name" value="Hypothetical protein af1432"/>
    <property type="match status" value="1"/>
</dbReference>
<dbReference type="Pfam" id="PF01966">
    <property type="entry name" value="HD"/>
    <property type="match status" value="1"/>
</dbReference>
<dbReference type="OrthoDB" id="2989229at2"/>
<comment type="caution">
    <text evidence="2">The sequence shown here is derived from an EMBL/GenBank/DDBJ whole genome shotgun (WGS) entry which is preliminary data.</text>
</comment>
<organism evidence="2 3">
    <name type="scientific">Cryptosporangium phraense</name>
    <dbReference type="NCBI Taxonomy" id="2593070"/>
    <lineage>
        <taxon>Bacteria</taxon>
        <taxon>Bacillati</taxon>
        <taxon>Actinomycetota</taxon>
        <taxon>Actinomycetes</taxon>
        <taxon>Cryptosporangiales</taxon>
        <taxon>Cryptosporangiaceae</taxon>
        <taxon>Cryptosporangium</taxon>
    </lineage>
</organism>
<dbReference type="InterPro" id="IPR006674">
    <property type="entry name" value="HD_domain"/>
</dbReference>
<gene>
    <name evidence="2" type="ORF">FL583_06825</name>
</gene>
<evidence type="ECO:0000313" key="2">
    <source>
        <dbReference type="EMBL" id="TQS46247.1"/>
    </source>
</evidence>